<keyword evidence="1" id="KW-1133">Transmembrane helix</keyword>
<protein>
    <submittedName>
        <fullName evidence="2">Uncharacterized protein</fullName>
    </submittedName>
</protein>
<gene>
    <name evidence="2" type="ORF">COM27_03495</name>
</gene>
<keyword evidence="1" id="KW-0812">Transmembrane</keyword>
<dbReference type="Proteomes" id="UP000223472">
    <property type="component" value="Unassembled WGS sequence"/>
</dbReference>
<accession>A0A2B6SF90</accession>
<feature type="transmembrane region" description="Helical" evidence="1">
    <location>
        <begin position="33"/>
        <end position="57"/>
    </location>
</feature>
<evidence type="ECO:0000313" key="3">
    <source>
        <dbReference type="Proteomes" id="UP000223472"/>
    </source>
</evidence>
<comment type="caution">
    <text evidence="2">The sequence shown here is derived from an EMBL/GenBank/DDBJ whole genome shotgun (WGS) entry which is preliminary data.</text>
</comment>
<dbReference type="AlphaFoldDB" id="A0A2B6SF90"/>
<proteinExistence type="predicted"/>
<keyword evidence="1" id="KW-0472">Membrane</keyword>
<organism evidence="2 3">
    <name type="scientific">Bacillus wiedmannii</name>
    <dbReference type="NCBI Taxonomy" id="1890302"/>
    <lineage>
        <taxon>Bacteria</taxon>
        <taxon>Bacillati</taxon>
        <taxon>Bacillota</taxon>
        <taxon>Bacilli</taxon>
        <taxon>Bacillales</taxon>
        <taxon>Bacillaceae</taxon>
        <taxon>Bacillus</taxon>
        <taxon>Bacillus cereus group</taxon>
    </lineage>
</organism>
<reference evidence="2 3" key="1">
    <citation type="submission" date="2017-09" db="EMBL/GenBank/DDBJ databases">
        <title>Large-scale bioinformatics analysis of Bacillus genomes uncovers conserved roles of natural products in bacterial physiology.</title>
        <authorList>
            <consortium name="Agbiome Team Llc"/>
            <person name="Bleich R.M."/>
            <person name="Grubbs K.J."/>
            <person name="Santa Maria K.C."/>
            <person name="Allen S.E."/>
            <person name="Farag S."/>
            <person name="Shank E.A."/>
            <person name="Bowers A."/>
        </authorList>
    </citation>
    <scope>NUCLEOTIDE SEQUENCE [LARGE SCALE GENOMIC DNA]</scope>
    <source>
        <strain evidence="2 3">AFS065610</strain>
    </source>
</reference>
<evidence type="ECO:0000313" key="2">
    <source>
        <dbReference type="EMBL" id="PGD39465.1"/>
    </source>
</evidence>
<dbReference type="EMBL" id="NVIY01000006">
    <property type="protein sequence ID" value="PGD39465.1"/>
    <property type="molecule type" value="Genomic_DNA"/>
</dbReference>
<evidence type="ECO:0000256" key="1">
    <source>
        <dbReference type="SAM" id="Phobius"/>
    </source>
</evidence>
<sequence length="60" mass="7081">MFDTNYIDFENFQIGIQNMNSYFECLFSSDHSYFLGSLSFNILVGSTCFITFIKTFFQVF</sequence>
<name>A0A2B6SF90_9BACI</name>